<keyword evidence="2" id="KW-1185">Reference proteome</keyword>
<dbReference type="Proteomes" id="UP000320799">
    <property type="component" value="Segment"/>
</dbReference>
<accession>A0A514CSE3</accession>
<reference evidence="1 2" key="1">
    <citation type="submission" date="2019-06" db="EMBL/GenBank/DDBJ databases">
        <authorList>
            <person name="Kincaid V.D."/>
            <person name="Fuller A."/>
            <person name="Hodges K."/>
            <person name="Bansal M."/>
            <person name="Essig J."/>
            <person name="Johnson A."/>
        </authorList>
    </citation>
    <scope>NUCLEOTIDE SEQUENCE [LARGE SCALE GENOMIC DNA]</scope>
</reference>
<evidence type="ECO:0000313" key="1">
    <source>
        <dbReference type="EMBL" id="QDH83397.1"/>
    </source>
</evidence>
<evidence type="ECO:0000313" key="2">
    <source>
        <dbReference type="Proteomes" id="UP000320799"/>
    </source>
</evidence>
<protein>
    <submittedName>
        <fullName evidence="1">Proline dehydrogenase</fullName>
    </submittedName>
</protein>
<sequence>MAKKLHRPRWSASTELLQRIEEYTKPRNMKLSSFLRAAAIAYLDSAASKAEANVNHDEMRMAEMGVPAEKRGQSPVFVHMDEAGYYRHDQVESSSNDLMALMAASKLPEGYIDLLEVFETRNVSVPLHTWLKAAGFETTEEFDPPTDTCRIVSNNVLQNILVTGLKIPPEAAHDPLKSGLKTYGVYLNSVKTDEA</sequence>
<organism evidence="1 2">
    <name type="scientific">Achromobacter phage Motura</name>
    <dbReference type="NCBI Taxonomy" id="2591403"/>
    <lineage>
        <taxon>Viruses</taxon>
        <taxon>Duplodnaviria</taxon>
        <taxon>Heunggongvirae</taxon>
        <taxon>Uroviricota</taxon>
        <taxon>Caudoviricetes</taxon>
        <taxon>Moturavirus</taxon>
        <taxon>Moturavirus motura</taxon>
    </lineage>
</organism>
<dbReference type="EMBL" id="MN094788">
    <property type="protein sequence ID" value="QDH83397.1"/>
    <property type="molecule type" value="Genomic_DNA"/>
</dbReference>
<dbReference type="KEGG" id="vg:56136198"/>
<name>A0A514CSE3_9CAUD</name>
<proteinExistence type="predicted"/>
<dbReference type="RefSeq" id="YP_009903922.1">
    <property type="nucleotide sequence ID" value="NC_049849.1"/>
</dbReference>
<dbReference type="GeneID" id="56136198"/>